<dbReference type="FunFam" id="3.10.580.10:FF:000002">
    <property type="entry name" value="Magnesium/cobalt efflux protein CorC"/>
    <property type="match status" value="1"/>
</dbReference>
<dbReference type="SUPFAM" id="SSF54631">
    <property type="entry name" value="CBS-domain pair"/>
    <property type="match status" value="1"/>
</dbReference>
<dbReference type="CDD" id="cd04590">
    <property type="entry name" value="CBS_pair_CorC_HlyC_assoc"/>
    <property type="match status" value="1"/>
</dbReference>
<evidence type="ECO:0000256" key="5">
    <source>
        <dbReference type="SAM" id="MobiDB-lite"/>
    </source>
</evidence>
<comment type="similarity">
    <text evidence="1">Belongs to the UPF0053 family. Hemolysin C subfamily.</text>
</comment>
<keyword evidence="8" id="KW-1185">Reference proteome</keyword>
<dbReference type="PROSITE" id="PS51371">
    <property type="entry name" value="CBS"/>
    <property type="match status" value="2"/>
</dbReference>
<dbReference type="PANTHER" id="PTHR22777:SF27">
    <property type="entry name" value="MAGNESIUM AND COBALT EFFLUX PROTEIN CORC"/>
    <property type="match status" value="1"/>
</dbReference>
<dbReference type="Pfam" id="PF00571">
    <property type="entry name" value="CBS"/>
    <property type="match status" value="2"/>
</dbReference>
<sequence>MNSEPPRSPAAPSDVGTDPASWADGTGSDGRDLPASRGFLGRLFGAFSGNDESGDGNGQAGLPEPLAPGLVNLRRMRVDDVAIPKVEIVAAPVTASLEELIEMFREHGLSRIPVFRGTLDSPLGLILLKDVALKHGFGARPGGKFSLRPMLRPLLYVPPSMPIGVLLQQMQRERIHMALVIDEYGGVDGLVTIEDLIEQVIGEIEDEHDEAEGELWLAESPREWLIQAKAPLDDLERETGLRLATGEEDEEIDTLGGLIFMLVGRIPVRGEVIPHDSGAEFEIVDADPRRIKRVRLRLPATEAEVRASEENAQAEPTT</sequence>
<dbReference type="InterPro" id="IPR016169">
    <property type="entry name" value="FAD-bd_PCMH_sub2"/>
</dbReference>
<feature type="region of interest" description="Disordered" evidence="5">
    <location>
        <begin position="1"/>
        <end position="36"/>
    </location>
</feature>
<evidence type="ECO:0000256" key="1">
    <source>
        <dbReference type="ARBA" id="ARBA00006446"/>
    </source>
</evidence>
<dbReference type="InterPro" id="IPR005170">
    <property type="entry name" value="Transptr-assoc_dom"/>
</dbReference>
<evidence type="ECO:0000313" key="8">
    <source>
        <dbReference type="Proteomes" id="UP000234882"/>
    </source>
</evidence>
<dbReference type="PANTHER" id="PTHR22777">
    <property type="entry name" value="HEMOLYSIN-RELATED"/>
    <property type="match status" value="1"/>
</dbReference>
<dbReference type="OrthoDB" id="9797674at2"/>
<dbReference type="InterPro" id="IPR044751">
    <property type="entry name" value="Ion_transp-like_CBS"/>
</dbReference>
<accession>A0A2K9MEL0</accession>
<reference evidence="8" key="1">
    <citation type="submission" date="2017-12" db="EMBL/GenBank/DDBJ databases">
        <title>Genomic analysis of Paracoccus sp. CBA4604.</title>
        <authorList>
            <person name="Roh S.W."/>
            <person name="Kim J.Y."/>
            <person name="Kim J.S."/>
        </authorList>
    </citation>
    <scope>NUCLEOTIDE SEQUENCE [LARGE SCALE GENOMIC DNA]</scope>
    <source>
        <strain evidence="8">CBA4604</strain>
    </source>
</reference>
<dbReference type="Proteomes" id="UP000234882">
    <property type="component" value="Chromosome"/>
</dbReference>
<gene>
    <name evidence="7" type="ORF">CYR75_07165</name>
</gene>
<dbReference type="RefSeq" id="WP_101499427.1">
    <property type="nucleotide sequence ID" value="NZ_CP025583.1"/>
</dbReference>
<dbReference type="KEGG" id="paru:CYR75_07165"/>
<dbReference type="GO" id="GO:0005886">
    <property type="term" value="C:plasma membrane"/>
    <property type="evidence" value="ECO:0007669"/>
    <property type="project" value="TreeGrafter"/>
</dbReference>
<feature type="domain" description="CBS" evidence="6">
    <location>
        <begin position="82"/>
        <end position="142"/>
    </location>
</feature>
<dbReference type="SMART" id="SM01091">
    <property type="entry name" value="CorC_HlyC"/>
    <property type="match status" value="1"/>
</dbReference>
<evidence type="ECO:0000256" key="2">
    <source>
        <dbReference type="ARBA" id="ARBA00022737"/>
    </source>
</evidence>
<keyword evidence="2" id="KW-0677">Repeat</keyword>
<dbReference type="EMBL" id="CP025583">
    <property type="protein sequence ID" value="AUM74079.1"/>
    <property type="molecule type" value="Genomic_DNA"/>
</dbReference>
<dbReference type="SMART" id="SM00116">
    <property type="entry name" value="CBS"/>
    <property type="match status" value="2"/>
</dbReference>
<evidence type="ECO:0000256" key="4">
    <source>
        <dbReference type="PROSITE-ProRule" id="PRU00703"/>
    </source>
</evidence>
<dbReference type="InterPro" id="IPR036318">
    <property type="entry name" value="FAD-bd_PCMH-like_sf"/>
</dbReference>
<keyword evidence="3 4" id="KW-0129">CBS domain</keyword>
<dbReference type="GO" id="GO:0050660">
    <property type="term" value="F:flavin adenine dinucleotide binding"/>
    <property type="evidence" value="ECO:0007669"/>
    <property type="project" value="InterPro"/>
</dbReference>
<evidence type="ECO:0000256" key="3">
    <source>
        <dbReference type="ARBA" id="ARBA00023122"/>
    </source>
</evidence>
<name>A0A2K9MEL0_9RHOB</name>
<evidence type="ECO:0000313" key="7">
    <source>
        <dbReference type="EMBL" id="AUM74079.1"/>
    </source>
</evidence>
<evidence type="ECO:0000259" key="6">
    <source>
        <dbReference type="PROSITE" id="PS51371"/>
    </source>
</evidence>
<dbReference type="InterPro" id="IPR000644">
    <property type="entry name" value="CBS_dom"/>
</dbReference>
<dbReference type="Gene3D" id="3.10.580.10">
    <property type="entry name" value="CBS-domain"/>
    <property type="match status" value="1"/>
</dbReference>
<dbReference type="Pfam" id="PF03471">
    <property type="entry name" value="CorC_HlyC"/>
    <property type="match status" value="1"/>
</dbReference>
<dbReference type="InterPro" id="IPR046342">
    <property type="entry name" value="CBS_dom_sf"/>
</dbReference>
<dbReference type="AlphaFoldDB" id="A0A2K9MEL0"/>
<organism evidence="7 8">
    <name type="scientific">Paracoccus jeotgali</name>
    <dbReference type="NCBI Taxonomy" id="2065379"/>
    <lineage>
        <taxon>Bacteria</taxon>
        <taxon>Pseudomonadati</taxon>
        <taxon>Pseudomonadota</taxon>
        <taxon>Alphaproteobacteria</taxon>
        <taxon>Rhodobacterales</taxon>
        <taxon>Paracoccaceae</taxon>
        <taxon>Paracoccus</taxon>
    </lineage>
</organism>
<feature type="domain" description="CBS" evidence="6">
    <location>
        <begin position="150"/>
        <end position="210"/>
    </location>
</feature>
<dbReference type="Gene3D" id="3.30.465.10">
    <property type="match status" value="1"/>
</dbReference>
<dbReference type="SUPFAM" id="SSF56176">
    <property type="entry name" value="FAD-binding/transporter-associated domain-like"/>
    <property type="match status" value="1"/>
</dbReference>
<proteinExistence type="inferred from homology"/>
<protein>
    <submittedName>
        <fullName evidence="7">Magnesium/cobalt efflux protein</fullName>
    </submittedName>
</protein>